<dbReference type="Proteomes" id="UP000245489">
    <property type="component" value="Unassembled WGS sequence"/>
</dbReference>
<dbReference type="NCBIfam" id="TIGR00888">
    <property type="entry name" value="guaA_Nterm"/>
    <property type="match status" value="1"/>
</dbReference>
<dbReference type="PROSITE" id="PS51273">
    <property type="entry name" value="GATASE_TYPE_1"/>
    <property type="match status" value="1"/>
</dbReference>
<evidence type="ECO:0000256" key="2">
    <source>
        <dbReference type="ARBA" id="ARBA00005153"/>
    </source>
</evidence>
<evidence type="ECO:0000256" key="5">
    <source>
        <dbReference type="ARBA" id="ARBA00022749"/>
    </source>
</evidence>
<feature type="active site" evidence="9">
    <location>
        <position position="166"/>
    </location>
</feature>
<dbReference type="RefSeq" id="WP_109742971.1">
    <property type="nucleotide sequence ID" value="NZ_QGGO01000010.1"/>
</dbReference>
<feature type="active site" description="Nucleophile" evidence="9">
    <location>
        <position position="79"/>
    </location>
</feature>
<dbReference type="SUPFAM" id="SSF52402">
    <property type="entry name" value="Adenine nucleotide alpha hydrolases-like"/>
    <property type="match status" value="1"/>
</dbReference>
<keyword evidence="7 9" id="KW-0067">ATP-binding</keyword>
<dbReference type="HAMAP" id="MF_00344">
    <property type="entry name" value="GMP_synthase"/>
    <property type="match status" value="1"/>
</dbReference>
<dbReference type="InterPro" id="IPR022310">
    <property type="entry name" value="NAD/GMP_synthase"/>
</dbReference>
<dbReference type="SUPFAM" id="SSF54810">
    <property type="entry name" value="GMP synthetase C-terminal dimerisation domain"/>
    <property type="match status" value="1"/>
</dbReference>
<dbReference type="InterPro" id="IPR022955">
    <property type="entry name" value="GMP_synthase"/>
</dbReference>
<dbReference type="GO" id="GO:0005524">
    <property type="term" value="F:ATP binding"/>
    <property type="evidence" value="ECO:0007669"/>
    <property type="project" value="UniProtKB-UniRule"/>
</dbReference>
<dbReference type="InterPro" id="IPR017926">
    <property type="entry name" value="GATASE"/>
</dbReference>
<evidence type="ECO:0000313" key="13">
    <source>
        <dbReference type="Proteomes" id="UP000245489"/>
    </source>
</evidence>
<dbReference type="CDD" id="cd01997">
    <property type="entry name" value="GMP_synthase_C"/>
    <property type="match status" value="1"/>
</dbReference>
<dbReference type="Gene3D" id="3.40.50.880">
    <property type="match status" value="1"/>
</dbReference>
<evidence type="ECO:0000256" key="8">
    <source>
        <dbReference type="ARBA" id="ARBA00022962"/>
    </source>
</evidence>
<protein>
    <recommendedName>
        <fullName evidence="9">GMP synthase [glutamine-hydrolyzing]</fullName>
        <ecNumber evidence="9">6.3.5.2</ecNumber>
    </recommendedName>
    <alternativeName>
        <fullName evidence="9">GMP synthetase</fullName>
    </alternativeName>
    <alternativeName>
        <fullName evidence="9">Glutamine amidotransferase</fullName>
    </alternativeName>
</protein>
<dbReference type="GO" id="GO:0003921">
    <property type="term" value="F:GMP synthase activity"/>
    <property type="evidence" value="ECO:0007669"/>
    <property type="project" value="InterPro"/>
</dbReference>
<comment type="catalytic activity">
    <reaction evidence="9">
        <text>XMP + L-glutamine + ATP + H2O = GMP + L-glutamate + AMP + diphosphate + 2 H(+)</text>
        <dbReference type="Rhea" id="RHEA:11680"/>
        <dbReference type="ChEBI" id="CHEBI:15377"/>
        <dbReference type="ChEBI" id="CHEBI:15378"/>
        <dbReference type="ChEBI" id="CHEBI:29985"/>
        <dbReference type="ChEBI" id="CHEBI:30616"/>
        <dbReference type="ChEBI" id="CHEBI:33019"/>
        <dbReference type="ChEBI" id="CHEBI:57464"/>
        <dbReference type="ChEBI" id="CHEBI:58115"/>
        <dbReference type="ChEBI" id="CHEBI:58359"/>
        <dbReference type="ChEBI" id="CHEBI:456215"/>
        <dbReference type="EC" id="6.3.5.2"/>
    </reaction>
</comment>
<dbReference type="Pfam" id="PF00117">
    <property type="entry name" value="GATase"/>
    <property type="match status" value="1"/>
</dbReference>
<keyword evidence="13" id="KW-1185">Reference proteome</keyword>
<feature type="active site" evidence="9">
    <location>
        <position position="168"/>
    </location>
</feature>
<dbReference type="PANTHER" id="PTHR11922:SF2">
    <property type="entry name" value="GMP SYNTHASE [GLUTAMINE-HYDROLYZING]"/>
    <property type="match status" value="1"/>
</dbReference>
<evidence type="ECO:0000256" key="7">
    <source>
        <dbReference type="ARBA" id="ARBA00022840"/>
    </source>
</evidence>
<evidence type="ECO:0000256" key="6">
    <source>
        <dbReference type="ARBA" id="ARBA00022755"/>
    </source>
</evidence>
<dbReference type="NCBIfam" id="NF000848">
    <property type="entry name" value="PRK00074.1"/>
    <property type="match status" value="1"/>
</dbReference>
<dbReference type="AlphaFoldDB" id="A0A316EDL5"/>
<comment type="caution">
    <text evidence="12">The sequence shown here is derived from an EMBL/GenBank/DDBJ whole genome shotgun (WGS) entry which is preliminary data.</text>
</comment>
<keyword evidence="6 9" id="KW-0658">Purine biosynthesis</keyword>
<reference evidence="12 13" key="1">
    <citation type="submission" date="2018-05" db="EMBL/GenBank/DDBJ databases">
        <title>Genomic Encyclopedia of Archaeal and Bacterial Type Strains, Phase II (KMG-II): from individual species to whole genera.</title>
        <authorList>
            <person name="Goeker M."/>
        </authorList>
    </citation>
    <scope>NUCLEOTIDE SEQUENCE [LARGE SCALE GENOMIC DNA]</scope>
    <source>
        <strain evidence="12 13">DSM 22214</strain>
    </source>
</reference>
<keyword evidence="8 9" id="KW-0315">Glutamine amidotransferase</keyword>
<dbReference type="InterPro" id="IPR004739">
    <property type="entry name" value="GMP_synth_GATase"/>
</dbReference>
<gene>
    <name evidence="9" type="primary">guaA</name>
    <name evidence="12" type="ORF">LV89_02236</name>
</gene>
<comment type="subunit">
    <text evidence="9">Homodimer.</text>
</comment>
<dbReference type="GO" id="GO:0005829">
    <property type="term" value="C:cytosol"/>
    <property type="evidence" value="ECO:0007669"/>
    <property type="project" value="TreeGrafter"/>
</dbReference>
<dbReference type="InterPro" id="IPR029062">
    <property type="entry name" value="Class_I_gatase-like"/>
</dbReference>
<evidence type="ECO:0000256" key="3">
    <source>
        <dbReference type="ARBA" id="ARBA00022598"/>
    </source>
</evidence>
<dbReference type="SUPFAM" id="SSF52317">
    <property type="entry name" value="Class I glutamine amidotransferase-like"/>
    <property type="match status" value="1"/>
</dbReference>
<dbReference type="Pfam" id="PF02540">
    <property type="entry name" value="NAD_synthase"/>
    <property type="match status" value="1"/>
</dbReference>
<dbReference type="EMBL" id="QGGO01000010">
    <property type="protein sequence ID" value="PWK26727.1"/>
    <property type="molecule type" value="Genomic_DNA"/>
</dbReference>
<evidence type="ECO:0000259" key="11">
    <source>
        <dbReference type="PROSITE" id="PS51553"/>
    </source>
</evidence>
<organism evidence="12 13">
    <name type="scientific">Arcicella aurantiaca</name>
    <dbReference type="NCBI Taxonomy" id="591202"/>
    <lineage>
        <taxon>Bacteria</taxon>
        <taxon>Pseudomonadati</taxon>
        <taxon>Bacteroidota</taxon>
        <taxon>Cytophagia</taxon>
        <taxon>Cytophagales</taxon>
        <taxon>Flectobacillaceae</taxon>
        <taxon>Arcicella</taxon>
    </lineage>
</organism>
<accession>A0A316EDL5</accession>
<dbReference type="FunFam" id="3.30.300.10:FF:000002">
    <property type="entry name" value="GMP synthase [glutamine-hydrolyzing]"/>
    <property type="match status" value="1"/>
</dbReference>
<dbReference type="EC" id="6.3.5.2" evidence="9"/>
<dbReference type="PROSITE" id="PS51553">
    <property type="entry name" value="GMPS_ATP_PPASE"/>
    <property type="match status" value="1"/>
</dbReference>
<dbReference type="InterPro" id="IPR001674">
    <property type="entry name" value="GMP_synth_C"/>
</dbReference>
<dbReference type="Gene3D" id="3.40.50.620">
    <property type="entry name" value="HUPs"/>
    <property type="match status" value="1"/>
</dbReference>
<dbReference type="FunFam" id="3.40.50.620:FF:000001">
    <property type="entry name" value="GMP synthase [glutamine-hydrolyzing]"/>
    <property type="match status" value="1"/>
</dbReference>
<evidence type="ECO:0000256" key="9">
    <source>
        <dbReference type="HAMAP-Rule" id="MF_00344"/>
    </source>
</evidence>
<feature type="domain" description="GMPS ATP-PPase" evidence="11">
    <location>
        <begin position="193"/>
        <end position="384"/>
    </location>
</feature>
<keyword evidence="3 9" id="KW-0436">Ligase</keyword>
<feature type="binding site" evidence="10">
    <location>
        <begin position="220"/>
        <end position="226"/>
    </location>
    <ligand>
        <name>ATP</name>
        <dbReference type="ChEBI" id="CHEBI:30616"/>
    </ligand>
</feature>
<name>A0A316EDL5_9BACT</name>
<dbReference type="OrthoDB" id="9802219at2"/>
<evidence type="ECO:0000256" key="10">
    <source>
        <dbReference type="PROSITE-ProRule" id="PRU00886"/>
    </source>
</evidence>
<dbReference type="PRINTS" id="PR00096">
    <property type="entry name" value="GATASE"/>
</dbReference>
<evidence type="ECO:0000256" key="4">
    <source>
        <dbReference type="ARBA" id="ARBA00022741"/>
    </source>
</evidence>
<dbReference type="InterPro" id="IPR014729">
    <property type="entry name" value="Rossmann-like_a/b/a_fold"/>
</dbReference>
<sequence length="509" mass="55899">MSEKIIILDFGSQVTQLIARRVRELNIYCEIHPFNKIPTIDESVKGIILSGSPCSVRDEDSPRVDVSLFRGKLPVLGICYGAQLLAFLGGGEVYNSGHREYGRAALKTVAPSPLLEGVSENNQVWMSHGDTIMSIPDDFEVIGSTDDVKYAAFHIKGEQTFGIQFHPEVTHSLEGKTMLKNFVIGVCNCSQDWTADSFVDSTVAALKAQLGDDKVVLGLSGGVDSSVAAVLIHKAIGKNLYCIFVDNGLLRKNEFEDVLESYKNLGLNVKGVNSKDIFYKALEGLTDPEAKRKAIGKAFIDVFDQESHLIEDVKWLGQGTIYPDIIESVSVSGGPSQTIKSHHNVGGLPDYMKLQVVEPLKTLFKDEVRLVGKTLEIPQFILGRHPFPGPGLGIRILGDITAEKVQILQEVDHIFINGLKNRGLYDGVWQAGAMLLPIQSVGVMGDERTYERVVALRAVSSVDGMTADWCHLPYDFLADISNEIINKVKGVNRVVYDISSKPPATIEWE</sequence>
<dbReference type="NCBIfam" id="TIGR00884">
    <property type="entry name" value="guaA_Cterm"/>
    <property type="match status" value="1"/>
</dbReference>
<keyword evidence="5 9" id="KW-0332">GMP biosynthesis</keyword>
<dbReference type="Gene3D" id="3.30.300.10">
    <property type="match status" value="1"/>
</dbReference>
<dbReference type="UniPathway" id="UPA00189">
    <property type="reaction ID" value="UER00296"/>
</dbReference>
<dbReference type="FunFam" id="3.40.50.880:FF:000001">
    <property type="entry name" value="GMP synthase [glutamine-hydrolyzing]"/>
    <property type="match status" value="1"/>
</dbReference>
<comment type="function">
    <text evidence="1 9">Catalyzes the synthesis of GMP from XMP.</text>
</comment>
<keyword evidence="4 9" id="KW-0547">Nucleotide-binding</keyword>
<dbReference type="Pfam" id="PF00958">
    <property type="entry name" value="GMP_synt_C"/>
    <property type="match status" value="1"/>
</dbReference>
<proteinExistence type="inferred from homology"/>
<dbReference type="InterPro" id="IPR025777">
    <property type="entry name" value="GMPS_ATP_PPase_dom"/>
</dbReference>
<evidence type="ECO:0000313" key="12">
    <source>
        <dbReference type="EMBL" id="PWK26727.1"/>
    </source>
</evidence>
<comment type="pathway">
    <text evidence="2 9">Purine metabolism; GMP biosynthesis; GMP from XMP (L-Gln route): step 1/1.</text>
</comment>
<dbReference type="CDD" id="cd01742">
    <property type="entry name" value="GATase1_GMP_Synthase"/>
    <property type="match status" value="1"/>
</dbReference>
<evidence type="ECO:0000256" key="1">
    <source>
        <dbReference type="ARBA" id="ARBA00002332"/>
    </source>
</evidence>
<dbReference type="PANTHER" id="PTHR11922">
    <property type="entry name" value="GMP SYNTHASE-RELATED"/>
    <property type="match status" value="1"/>
</dbReference>